<gene>
    <name evidence="1" type="ORF">M231_08027</name>
</gene>
<proteinExistence type="predicted"/>
<name>A0A4Q1B7R8_TREME</name>
<organism evidence="1 2">
    <name type="scientific">Tremella mesenterica</name>
    <name type="common">Jelly fungus</name>
    <dbReference type="NCBI Taxonomy" id="5217"/>
    <lineage>
        <taxon>Eukaryota</taxon>
        <taxon>Fungi</taxon>
        <taxon>Dikarya</taxon>
        <taxon>Basidiomycota</taxon>
        <taxon>Agaricomycotina</taxon>
        <taxon>Tremellomycetes</taxon>
        <taxon>Tremellales</taxon>
        <taxon>Tremellaceae</taxon>
        <taxon>Tremella</taxon>
    </lineage>
</organism>
<evidence type="ECO:0000313" key="1">
    <source>
        <dbReference type="EMBL" id="RXK34718.1"/>
    </source>
</evidence>
<dbReference type="AlphaFoldDB" id="A0A4Q1B7R8"/>
<keyword evidence="2" id="KW-1185">Reference proteome</keyword>
<reference evidence="1 2" key="1">
    <citation type="submission" date="2016-06" db="EMBL/GenBank/DDBJ databases">
        <title>Evolution of pathogenesis and genome organization in the Tremellales.</title>
        <authorList>
            <person name="Cuomo C."/>
            <person name="Litvintseva A."/>
            <person name="Heitman J."/>
            <person name="Chen Y."/>
            <person name="Sun S."/>
            <person name="Springer D."/>
            <person name="Dromer F."/>
            <person name="Young S."/>
            <person name="Zeng Q."/>
            <person name="Chapman S."/>
            <person name="Gujja S."/>
            <person name="Saif S."/>
            <person name="Birren B."/>
        </authorList>
    </citation>
    <scope>NUCLEOTIDE SEQUENCE [LARGE SCALE GENOMIC DNA]</scope>
    <source>
        <strain evidence="1 2">ATCC 28783</strain>
    </source>
</reference>
<accession>A0A4Q1B7R8</accession>
<comment type="caution">
    <text evidence="1">The sequence shown here is derived from an EMBL/GenBank/DDBJ whole genome shotgun (WGS) entry which is preliminary data.</text>
</comment>
<sequence>MAHTIYIRRRFKEIVTGGETSNDTKTVTLLLAPLIRISDRFTDTANSPSSVISYASNANSGDVDDKEIPDLTIDMSRTAILFSGPWTPEERSDFKDNAGKKWTLATLHLDSVEGTPNWAHIVLDAWDVLYPTFTPEEQEKAQNVLSDIPISDQAFKEMIISTLSAPLDSLLGGVTDDRYAIKHVFAHLEDYDRRVEQAASSR</sequence>
<dbReference type="InParanoid" id="A0A4Q1B7R8"/>
<dbReference type="EMBL" id="SDIL01000207">
    <property type="protein sequence ID" value="RXK34718.1"/>
    <property type="molecule type" value="Genomic_DNA"/>
</dbReference>
<dbReference type="Proteomes" id="UP000289152">
    <property type="component" value="Unassembled WGS sequence"/>
</dbReference>
<protein>
    <submittedName>
        <fullName evidence="1">Uncharacterized protein</fullName>
    </submittedName>
</protein>
<evidence type="ECO:0000313" key="2">
    <source>
        <dbReference type="Proteomes" id="UP000289152"/>
    </source>
</evidence>